<dbReference type="STRING" id="595434.RISK_004050"/>
<dbReference type="Proteomes" id="UP000036367">
    <property type="component" value="Unassembled WGS sequence"/>
</dbReference>
<keyword evidence="3" id="KW-1185">Reference proteome</keyword>
<feature type="region of interest" description="Disordered" evidence="1">
    <location>
        <begin position="1"/>
        <end position="21"/>
    </location>
</feature>
<accession>A0A0J1BAU0</accession>
<sequence>MKWEHLKNVRSSTQAPENRISPKMVTWKQNAVPMVECHDH</sequence>
<organism evidence="2 3">
    <name type="scientific">Rhodopirellula islandica</name>
    <dbReference type="NCBI Taxonomy" id="595434"/>
    <lineage>
        <taxon>Bacteria</taxon>
        <taxon>Pseudomonadati</taxon>
        <taxon>Planctomycetota</taxon>
        <taxon>Planctomycetia</taxon>
        <taxon>Pirellulales</taxon>
        <taxon>Pirellulaceae</taxon>
        <taxon>Rhodopirellula</taxon>
    </lineage>
</organism>
<evidence type="ECO:0000313" key="3">
    <source>
        <dbReference type="Proteomes" id="UP000036367"/>
    </source>
</evidence>
<dbReference type="AlphaFoldDB" id="A0A0J1BAU0"/>
<evidence type="ECO:0000313" key="2">
    <source>
        <dbReference type="EMBL" id="KLU03643.1"/>
    </source>
</evidence>
<proteinExistence type="predicted"/>
<dbReference type="EMBL" id="LECT01000031">
    <property type="protein sequence ID" value="KLU03643.1"/>
    <property type="molecule type" value="Genomic_DNA"/>
</dbReference>
<name>A0A0J1BAU0_RHOIS</name>
<comment type="caution">
    <text evidence="2">The sequence shown here is derived from an EMBL/GenBank/DDBJ whole genome shotgun (WGS) entry which is preliminary data.</text>
</comment>
<protein>
    <submittedName>
        <fullName evidence="2">Uncharacterized protein</fullName>
    </submittedName>
</protein>
<reference evidence="2" key="1">
    <citation type="submission" date="2015-05" db="EMBL/GenBank/DDBJ databases">
        <title>Permanent draft genome of Rhodopirellula islandicus K833.</title>
        <authorList>
            <person name="Kizina J."/>
            <person name="Richter M."/>
            <person name="Glockner F.O."/>
            <person name="Harder J."/>
        </authorList>
    </citation>
    <scope>NUCLEOTIDE SEQUENCE [LARGE SCALE GENOMIC DNA]</scope>
    <source>
        <strain evidence="2">K833</strain>
    </source>
</reference>
<gene>
    <name evidence="2" type="ORF">RISK_004050</name>
</gene>
<evidence type="ECO:0000256" key="1">
    <source>
        <dbReference type="SAM" id="MobiDB-lite"/>
    </source>
</evidence>